<dbReference type="Proteomes" id="UP000751190">
    <property type="component" value="Unassembled WGS sequence"/>
</dbReference>
<reference evidence="1" key="1">
    <citation type="submission" date="2021-05" db="EMBL/GenBank/DDBJ databases">
        <title>The genome of the haptophyte Pavlova lutheri (Diacronema luteri, Pavlovales) - a model for lipid biosynthesis in eukaryotic algae.</title>
        <authorList>
            <person name="Hulatt C.J."/>
            <person name="Posewitz M.C."/>
        </authorList>
    </citation>
    <scope>NUCLEOTIDE SEQUENCE</scope>
    <source>
        <strain evidence="1">NIVA-4/92</strain>
    </source>
</reference>
<evidence type="ECO:0000313" key="2">
    <source>
        <dbReference type="Proteomes" id="UP000751190"/>
    </source>
</evidence>
<accession>A0A8J5XBC7</accession>
<organism evidence="1 2">
    <name type="scientific">Diacronema lutheri</name>
    <name type="common">Unicellular marine alga</name>
    <name type="synonym">Monochrysis lutheri</name>
    <dbReference type="NCBI Taxonomy" id="2081491"/>
    <lineage>
        <taxon>Eukaryota</taxon>
        <taxon>Haptista</taxon>
        <taxon>Haptophyta</taxon>
        <taxon>Pavlovophyceae</taxon>
        <taxon>Pavlovales</taxon>
        <taxon>Pavlovaceae</taxon>
        <taxon>Diacronema</taxon>
    </lineage>
</organism>
<sequence>MSMLRANLQSFLMGASVSLGAGYYFLHQDIWRSADLLGESLGSMVSASASKTTALEQRVAKLEGEVAALKAKR</sequence>
<comment type="caution">
    <text evidence="1">The sequence shown here is derived from an EMBL/GenBank/DDBJ whole genome shotgun (WGS) entry which is preliminary data.</text>
</comment>
<protein>
    <submittedName>
        <fullName evidence="1">Uncharacterized protein</fullName>
    </submittedName>
</protein>
<evidence type="ECO:0000313" key="1">
    <source>
        <dbReference type="EMBL" id="KAG8465491.1"/>
    </source>
</evidence>
<name>A0A8J5XBC7_DIALT</name>
<proteinExistence type="predicted"/>
<keyword evidence="2" id="KW-1185">Reference proteome</keyword>
<dbReference type="AlphaFoldDB" id="A0A8J5XBC7"/>
<dbReference type="OMA" id="MAMLRQN"/>
<dbReference type="EMBL" id="JAGTXO010000010">
    <property type="protein sequence ID" value="KAG8465491.1"/>
    <property type="molecule type" value="Genomic_DNA"/>
</dbReference>
<gene>
    <name evidence="1" type="ORF">KFE25_002798</name>
</gene>
<dbReference type="OrthoDB" id="1911459at2759"/>